<comment type="caution">
    <text evidence="1">The sequence shown here is derived from an EMBL/GenBank/DDBJ whole genome shotgun (WGS) entry which is preliminary data.</text>
</comment>
<reference evidence="2" key="1">
    <citation type="journal article" date="2016" name="Nature">
        <title>The genome of the seagrass Zostera marina reveals angiosperm adaptation to the sea.</title>
        <authorList>
            <person name="Olsen J.L."/>
            <person name="Rouze P."/>
            <person name="Verhelst B."/>
            <person name="Lin Y.-C."/>
            <person name="Bayer T."/>
            <person name="Collen J."/>
            <person name="Dattolo E."/>
            <person name="De Paoli E."/>
            <person name="Dittami S."/>
            <person name="Maumus F."/>
            <person name="Michel G."/>
            <person name="Kersting A."/>
            <person name="Lauritano C."/>
            <person name="Lohaus R."/>
            <person name="Toepel M."/>
            <person name="Tonon T."/>
            <person name="Vanneste K."/>
            <person name="Amirebrahimi M."/>
            <person name="Brakel J."/>
            <person name="Bostroem C."/>
            <person name="Chovatia M."/>
            <person name="Grimwood J."/>
            <person name="Jenkins J.W."/>
            <person name="Jueterbock A."/>
            <person name="Mraz A."/>
            <person name="Stam W.T."/>
            <person name="Tice H."/>
            <person name="Bornberg-Bauer E."/>
            <person name="Green P.J."/>
            <person name="Pearson G.A."/>
            <person name="Procaccini G."/>
            <person name="Duarte C.M."/>
            <person name="Schmutz J."/>
            <person name="Reusch T.B.H."/>
            <person name="Van de Peer Y."/>
        </authorList>
    </citation>
    <scope>NUCLEOTIDE SEQUENCE [LARGE SCALE GENOMIC DNA]</scope>
    <source>
        <strain evidence="2">cv. Finnish</strain>
    </source>
</reference>
<protein>
    <submittedName>
        <fullName evidence="1">Uncharacterized protein</fullName>
    </submittedName>
</protein>
<keyword evidence="2" id="KW-1185">Reference proteome</keyword>
<dbReference type="EMBL" id="LFYR01001213">
    <property type="protein sequence ID" value="KMZ63579.1"/>
    <property type="molecule type" value="Genomic_DNA"/>
</dbReference>
<organism evidence="1 2">
    <name type="scientific">Zostera marina</name>
    <name type="common">Eelgrass</name>
    <dbReference type="NCBI Taxonomy" id="29655"/>
    <lineage>
        <taxon>Eukaryota</taxon>
        <taxon>Viridiplantae</taxon>
        <taxon>Streptophyta</taxon>
        <taxon>Embryophyta</taxon>
        <taxon>Tracheophyta</taxon>
        <taxon>Spermatophyta</taxon>
        <taxon>Magnoliopsida</taxon>
        <taxon>Liliopsida</taxon>
        <taxon>Zosteraceae</taxon>
        <taxon>Zostera</taxon>
    </lineage>
</organism>
<proteinExistence type="predicted"/>
<sequence>MTRFSSIGRFGRWGVLQRVKALILERSKVSRFGYLKKVTISFSLLLPTTVLLFSPEG</sequence>
<gene>
    <name evidence="1" type="ORF">ZOSMA_3G00590</name>
</gene>
<dbReference type="Proteomes" id="UP000036987">
    <property type="component" value="Unassembled WGS sequence"/>
</dbReference>
<evidence type="ECO:0000313" key="1">
    <source>
        <dbReference type="EMBL" id="KMZ63579.1"/>
    </source>
</evidence>
<name>A0A0K9P3L2_ZOSMR</name>
<accession>A0A0K9P3L2</accession>
<dbReference type="AlphaFoldDB" id="A0A0K9P3L2"/>
<evidence type="ECO:0000313" key="2">
    <source>
        <dbReference type="Proteomes" id="UP000036987"/>
    </source>
</evidence>